<dbReference type="AlphaFoldDB" id="A0AAE3KRD5"/>
<evidence type="ECO:0000313" key="2">
    <source>
        <dbReference type="Proteomes" id="UP001204144"/>
    </source>
</evidence>
<gene>
    <name evidence="1" type="ORF">EGI31_00165</name>
</gene>
<dbReference type="Proteomes" id="UP001204144">
    <property type="component" value="Unassembled WGS sequence"/>
</dbReference>
<comment type="caution">
    <text evidence="1">The sequence shown here is derived from an EMBL/GenBank/DDBJ whole genome shotgun (WGS) entry which is preliminary data.</text>
</comment>
<accession>A0AAE3KRD5</accession>
<name>A0AAE3KRD5_9BACT</name>
<evidence type="ECO:0000313" key="1">
    <source>
        <dbReference type="EMBL" id="MCP9761349.1"/>
    </source>
</evidence>
<keyword evidence="2" id="KW-1185">Reference proteome</keyword>
<organism evidence="1 2">
    <name type="scientific">Lacihabitans soyangensis</name>
    <dbReference type="NCBI Taxonomy" id="869394"/>
    <lineage>
        <taxon>Bacteria</taxon>
        <taxon>Pseudomonadati</taxon>
        <taxon>Bacteroidota</taxon>
        <taxon>Cytophagia</taxon>
        <taxon>Cytophagales</taxon>
        <taxon>Leadbetterellaceae</taxon>
        <taxon>Lacihabitans</taxon>
    </lineage>
</organism>
<dbReference type="EMBL" id="RJUF01000001">
    <property type="protein sequence ID" value="MCP9761349.1"/>
    <property type="molecule type" value="Genomic_DNA"/>
</dbReference>
<proteinExistence type="predicted"/>
<protein>
    <submittedName>
        <fullName evidence="1">Uncharacterized protein</fullName>
    </submittedName>
</protein>
<reference evidence="1 2" key="1">
    <citation type="submission" date="2018-11" db="EMBL/GenBank/DDBJ databases">
        <title>Novel bacteria species description.</title>
        <authorList>
            <person name="Han J.-H."/>
        </authorList>
    </citation>
    <scope>NUCLEOTIDE SEQUENCE [LARGE SCALE GENOMIC DNA]</scope>
    <source>
        <strain evidence="1 2">KCTC23259</strain>
    </source>
</reference>
<sequence>MEFVDSFFWIEFCPYKGKIEKHLQNDFRGYLHRILDMRIIRYFFALWVLVGCTNQSVSEIEKKLHGKYCSNTNEENPLVLFPDNSYSLGYEENGRWEVNDYGDFTILTLIHKNKRKEGVILFKENYYFKFNKSVFPSTSETLFKICD</sequence>